<protein>
    <recommendedName>
        <fullName evidence="3">Agglutinin C-terminal domain-containing protein</fullName>
    </recommendedName>
</protein>
<evidence type="ECO:0000313" key="1">
    <source>
        <dbReference type="EMBL" id="QJA62372.1"/>
    </source>
</evidence>
<name>A0A6M3J0H1_9ZZZZ</name>
<gene>
    <name evidence="2" type="ORF">MM415A00550_0016</name>
    <name evidence="1" type="ORF">MM415B00794_0028</name>
</gene>
<dbReference type="AlphaFoldDB" id="A0A6M3J0H1"/>
<reference evidence="1" key="1">
    <citation type="submission" date="2020-03" db="EMBL/GenBank/DDBJ databases">
        <title>The deep terrestrial virosphere.</title>
        <authorList>
            <person name="Holmfeldt K."/>
            <person name="Nilsson E."/>
            <person name="Simone D."/>
            <person name="Lopez-Fernandez M."/>
            <person name="Wu X."/>
            <person name="de Brujin I."/>
            <person name="Lundin D."/>
            <person name="Andersson A."/>
            <person name="Bertilsson S."/>
            <person name="Dopson M."/>
        </authorList>
    </citation>
    <scope>NUCLEOTIDE SEQUENCE</scope>
    <source>
        <strain evidence="2">MM415A00550</strain>
        <strain evidence="1">MM415B00794</strain>
    </source>
</reference>
<accession>A0A6M3J0H1</accession>
<sequence length="150" mass="17111">MNIGTFFCSLGKALGGCDCEEPEMIQPCGTIDIHTASSILLDKMEEMDAGNAEIYLPDENFKVYNKDVVKAFLKLDEIDKIPYVTEVHDCDDFSAELFGLFAGLVWTNAHALNFFIDENETLWFVEPQSDEIAPDLEDWQGWRIRFFIGR</sequence>
<evidence type="ECO:0008006" key="3">
    <source>
        <dbReference type="Google" id="ProtNLM"/>
    </source>
</evidence>
<dbReference type="Gene3D" id="3.30.460.70">
    <property type="match status" value="2"/>
</dbReference>
<dbReference type="EMBL" id="MT141469">
    <property type="protein sequence ID" value="QJA62372.1"/>
    <property type="molecule type" value="Genomic_DNA"/>
</dbReference>
<proteinExistence type="predicted"/>
<dbReference type="EMBL" id="MT142457">
    <property type="protein sequence ID" value="QJA81384.1"/>
    <property type="molecule type" value="Genomic_DNA"/>
</dbReference>
<evidence type="ECO:0000313" key="2">
    <source>
        <dbReference type="EMBL" id="QJA81384.1"/>
    </source>
</evidence>
<organism evidence="1">
    <name type="scientific">viral metagenome</name>
    <dbReference type="NCBI Taxonomy" id="1070528"/>
    <lineage>
        <taxon>unclassified sequences</taxon>
        <taxon>metagenomes</taxon>
        <taxon>organismal metagenomes</taxon>
    </lineage>
</organism>